<name>A0A6C0LE85_9ZZZZ</name>
<protein>
    <submittedName>
        <fullName evidence="1">Uncharacterized protein</fullName>
    </submittedName>
</protein>
<sequence>MEGEPYQKVYYKRKHPKDVRDGKSPKSRPIFCFICRDLYCKRMWGEDTPIPGSGLEGSWKKTKHLGRKEEAEKKRYQSIIINQEIQHRNELED</sequence>
<reference evidence="1" key="1">
    <citation type="journal article" date="2020" name="Nature">
        <title>Giant virus diversity and host interactions through global metagenomics.</title>
        <authorList>
            <person name="Schulz F."/>
            <person name="Roux S."/>
            <person name="Paez-Espino D."/>
            <person name="Jungbluth S."/>
            <person name="Walsh D.A."/>
            <person name="Denef V.J."/>
            <person name="McMahon K.D."/>
            <person name="Konstantinidis K.T."/>
            <person name="Eloe-Fadrosh E.A."/>
            <person name="Kyrpides N.C."/>
            <person name="Woyke T."/>
        </authorList>
    </citation>
    <scope>NUCLEOTIDE SEQUENCE</scope>
    <source>
        <strain evidence="1">GVMAG-M-3300027770-17</strain>
    </source>
</reference>
<dbReference type="EMBL" id="MN740468">
    <property type="protein sequence ID" value="QHU27991.1"/>
    <property type="molecule type" value="Genomic_DNA"/>
</dbReference>
<proteinExistence type="predicted"/>
<accession>A0A6C0LE85</accession>
<organism evidence="1">
    <name type="scientific">viral metagenome</name>
    <dbReference type="NCBI Taxonomy" id="1070528"/>
    <lineage>
        <taxon>unclassified sequences</taxon>
        <taxon>metagenomes</taxon>
        <taxon>organismal metagenomes</taxon>
    </lineage>
</organism>
<dbReference type="AlphaFoldDB" id="A0A6C0LE85"/>
<evidence type="ECO:0000313" key="1">
    <source>
        <dbReference type="EMBL" id="QHU27991.1"/>
    </source>
</evidence>